<evidence type="ECO:0000313" key="3">
    <source>
        <dbReference type="Proteomes" id="UP001341840"/>
    </source>
</evidence>
<gene>
    <name evidence="2" type="ORF">PIB30_010631</name>
</gene>
<protein>
    <submittedName>
        <fullName evidence="2">Uncharacterized protein</fullName>
    </submittedName>
</protein>
<organism evidence="2 3">
    <name type="scientific">Stylosanthes scabra</name>
    <dbReference type="NCBI Taxonomy" id="79078"/>
    <lineage>
        <taxon>Eukaryota</taxon>
        <taxon>Viridiplantae</taxon>
        <taxon>Streptophyta</taxon>
        <taxon>Embryophyta</taxon>
        <taxon>Tracheophyta</taxon>
        <taxon>Spermatophyta</taxon>
        <taxon>Magnoliopsida</taxon>
        <taxon>eudicotyledons</taxon>
        <taxon>Gunneridae</taxon>
        <taxon>Pentapetalae</taxon>
        <taxon>rosids</taxon>
        <taxon>fabids</taxon>
        <taxon>Fabales</taxon>
        <taxon>Fabaceae</taxon>
        <taxon>Papilionoideae</taxon>
        <taxon>50 kb inversion clade</taxon>
        <taxon>dalbergioids sensu lato</taxon>
        <taxon>Dalbergieae</taxon>
        <taxon>Pterocarpus clade</taxon>
        <taxon>Stylosanthes</taxon>
    </lineage>
</organism>
<feature type="compositionally biased region" description="Low complexity" evidence="1">
    <location>
        <begin position="28"/>
        <end position="43"/>
    </location>
</feature>
<evidence type="ECO:0000313" key="2">
    <source>
        <dbReference type="EMBL" id="MED6155992.1"/>
    </source>
</evidence>
<sequence>METLNPNSRRPHTQTQHSLSHHTHTHSATHSLSQNRNNSHDTSTTLTDSHYLIVVCITQASSVVAAYVEARVSVDVVHQGSGSARCPSRRSALRLPRRSSHRCYCRGAAVTHLIAAPFYSSSSSSPARLLRFTSSLPSLDRQ</sequence>
<name>A0ABU6U490_9FABA</name>
<comment type="caution">
    <text evidence="2">The sequence shown here is derived from an EMBL/GenBank/DDBJ whole genome shotgun (WGS) entry which is preliminary data.</text>
</comment>
<accession>A0ABU6U490</accession>
<keyword evidence="3" id="KW-1185">Reference proteome</keyword>
<dbReference type="Proteomes" id="UP001341840">
    <property type="component" value="Unassembled WGS sequence"/>
</dbReference>
<dbReference type="EMBL" id="JASCZI010120854">
    <property type="protein sequence ID" value="MED6155992.1"/>
    <property type="molecule type" value="Genomic_DNA"/>
</dbReference>
<evidence type="ECO:0000256" key="1">
    <source>
        <dbReference type="SAM" id="MobiDB-lite"/>
    </source>
</evidence>
<feature type="region of interest" description="Disordered" evidence="1">
    <location>
        <begin position="1"/>
        <end position="43"/>
    </location>
</feature>
<proteinExistence type="predicted"/>
<reference evidence="2 3" key="1">
    <citation type="journal article" date="2023" name="Plants (Basel)">
        <title>Bridging the Gap: Combining Genomics and Transcriptomics Approaches to Understand Stylosanthes scabra, an Orphan Legume from the Brazilian Caatinga.</title>
        <authorList>
            <person name="Ferreira-Neto J.R.C."/>
            <person name="da Silva M.D."/>
            <person name="Binneck E."/>
            <person name="de Melo N.F."/>
            <person name="da Silva R.H."/>
            <person name="de Melo A.L.T.M."/>
            <person name="Pandolfi V."/>
            <person name="Bustamante F.O."/>
            <person name="Brasileiro-Vidal A.C."/>
            <person name="Benko-Iseppon A.M."/>
        </authorList>
    </citation>
    <scope>NUCLEOTIDE SEQUENCE [LARGE SCALE GENOMIC DNA]</scope>
    <source>
        <tissue evidence="2">Leaves</tissue>
    </source>
</reference>